<comment type="caution">
    <text evidence="1">The sequence shown here is derived from an EMBL/GenBank/DDBJ whole genome shotgun (WGS) entry which is preliminary data.</text>
</comment>
<evidence type="ECO:0000313" key="1">
    <source>
        <dbReference type="EMBL" id="GDY51799.1"/>
    </source>
</evidence>
<dbReference type="Proteomes" id="UP000301309">
    <property type="component" value="Unassembled WGS sequence"/>
</dbReference>
<sequence>MPLGARPGQSPQLRELRQSVRRLLGLDDDTAVVIRQLACAEPGCPPLETVIAVFPMNGRARRWTLHATVAEIAEDDLRAALLTHNPKESA</sequence>
<keyword evidence="2" id="KW-1185">Reference proteome</keyword>
<dbReference type="OrthoDB" id="7067390at2"/>
<organism evidence="1 2">
    <name type="scientific">Streptomyces violaceusniger</name>
    <dbReference type="NCBI Taxonomy" id="68280"/>
    <lineage>
        <taxon>Bacteria</taxon>
        <taxon>Bacillati</taxon>
        <taxon>Actinomycetota</taxon>
        <taxon>Actinomycetes</taxon>
        <taxon>Kitasatosporales</taxon>
        <taxon>Streptomycetaceae</taxon>
        <taxon>Streptomyces</taxon>
        <taxon>Streptomyces violaceusniger group</taxon>
    </lineage>
</organism>
<reference evidence="1 2" key="1">
    <citation type="journal article" date="2020" name="Int. J. Syst. Evol. Microbiol.">
        <title>Reclassification of Streptomyces castelarensis and Streptomyces sporoclivatus as later heterotypic synonyms of Streptomyces antimycoticus.</title>
        <authorList>
            <person name="Komaki H."/>
            <person name="Tamura T."/>
        </authorList>
    </citation>
    <scope>NUCLEOTIDE SEQUENCE [LARGE SCALE GENOMIC DNA]</scope>
    <source>
        <strain evidence="1 2">NBRC 13459</strain>
    </source>
</reference>
<dbReference type="AlphaFoldDB" id="A0A4D4L179"/>
<evidence type="ECO:0008006" key="3">
    <source>
        <dbReference type="Google" id="ProtNLM"/>
    </source>
</evidence>
<dbReference type="RefSeq" id="WP_137976984.1">
    <property type="nucleotide sequence ID" value="NZ_BAAASO010000058.1"/>
</dbReference>
<evidence type="ECO:0000313" key="2">
    <source>
        <dbReference type="Proteomes" id="UP000301309"/>
    </source>
</evidence>
<protein>
    <recommendedName>
        <fullName evidence="3">Nitrate reductase</fullName>
    </recommendedName>
</protein>
<dbReference type="EMBL" id="BJHW01000001">
    <property type="protein sequence ID" value="GDY51799.1"/>
    <property type="molecule type" value="Genomic_DNA"/>
</dbReference>
<gene>
    <name evidence="1" type="ORF">SVIO_024220</name>
</gene>
<name>A0A4D4L179_STRVO</name>
<proteinExistence type="predicted"/>
<accession>A0A4D4L179</accession>